<sequence length="618" mass="71156">MAYSSSRSSSSTGSDTKINVAFYQVALESVEERLEVYRKTETIFEKNIKSLNIDVKLRDKVLVQHRQRFESVEKERDEFKLKLDNFQNSSKNLNNLLDSQVCANNKTGLGYDNQGSDKNKPVDEKVSQNDEENKSSEGYHASATNVPAVVSKVEDSKEKPMSVRRENSPPINEELLLDGKKKTIFSTAAKIEFVRPKQPEKPVRKPVKQVNTARPKAVVNAVRTNRVNVVKASACWVLRPIKPNSASITLKRYDYGNPETELEDSVRLNSPEDKKFSLRDQASSWLERLPTGSITTWEDLTNRFLAQSFPSGRTAKLQNDILMFQQHHDESLSEAWTHFKDLLQKVPHHGIDLWLQIQIIYDHVSFHLKCEIDRAAGGKLYDRNAKESWEIIENLTLYDHESWNDSNDFGCEVDSRTINEPVGSAVKDISREKVRELVEAPRSQPIEFYLKHRINKELIEGLVGNPRFNDSLLAIQLGKMGCETYHSLPVEPMRKAILKKMISKKEDMEEREEDEINPTTPISIVSKRILEWEERIKFHLGKEMEFDQWRSKVFNKELQAPAKEEFGLEEEGGVTLYLMRRSFGVLRSFIRWLLDDDLTSTFKNIGDNVHLKCRGNQP</sequence>
<dbReference type="Proteomes" id="UP001151760">
    <property type="component" value="Unassembled WGS sequence"/>
</dbReference>
<evidence type="ECO:0000313" key="5">
    <source>
        <dbReference type="Proteomes" id="UP001151760"/>
    </source>
</evidence>
<proteinExistence type="predicted"/>
<keyword evidence="1" id="KW-0175">Coiled coil</keyword>
<evidence type="ECO:0000256" key="2">
    <source>
        <dbReference type="SAM" id="MobiDB-lite"/>
    </source>
</evidence>
<comment type="caution">
    <text evidence="4">The sequence shown here is derived from an EMBL/GenBank/DDBJ whole genome shotgun (WGS) entry which is preliminary data.</text>
</comment>
<feature type="compositionally biased region" description="Basic and acidic residues" evidence="2">
    <location>
        <begin position="115"/>
        <end position="137"/>
    </location>
</feature>
<dbReference type="Pfam" id="PF03732">
    <property type="entry name" value="Retrotrans_gag"/>
    <property type="match status" value="1"/>
</dbReference>
<dbReference type="PANTHER" id="PTHR33223">
    <property type="entry name" value="CCHC-TYPE DOMAIN-CONTAINING PROTEIN"/>
    <property type="match status" value="1"/>
</dbReference>
<protein>
    <submittedName>
        <fullName evidence="4">Zinc finger, CCHC-type containing protein</fullName>
    </submittedName>
</protein>
<feature type="domain" description="Retrotransposon gag" evidence="3">
    <location>
        <begin position="276"/>
        <end position="359"/>
    </location>
</feature>
<evidence type="ECO:0000313" key="4">
    <source>
        <dbReference type="EMBL" id="GJS98809.1"/>
    </source>
</evidence>
<dbReference type="InterPro" id="IPR005162">
    <property type="entry name" value="Retrotrans_gag_dom"/>
</dbReference>
<keyword evidence="5" id="KW-1185">Reference proteome</keyword>
<reference evidence="4" key="1">
    <citation type="journal article" date="2022" name="Int. J. Mol. Sci.">
        <title>Draft Genome of Tanacetum Coccineum: Genomic Comparison of Closely Related Tanacetum-Family Plants.</title>
        <authorList>
            <person name="Yamashiro T."/>
            <person name="Shiraishi A."/>
            <person name="Nakayama K."/>
            <person name="Satake H."/>
        </authorList>
    </citation>
    <scope>NUCLEOTIDE SEQUENCE</scope>
</reference>
<feature type="region of interest" description="Disordered" evidence="2">
    <location>
        <begin position="107"/>
        <end position="167"/>
    </location>
</feature>
<evidence type="ECO:0000256" key="1">
    <source>
        <dbReference type="SAM" id="Coils"/>
    </source>
</evidence>
<name>A0ABQ5A847_9ASTR</name>
<accession>A0ABQ5A847</accession>
<dbReference type="EMBL" id="BQNB010012072">
    <property type="protein sequence ID" value="GJS98809.1"/>
    <property type="molecule type" value="Genomic_DNA"/>
</dbReference>
<dbReference type="PANTHER" id="PTHR33223:SF11">
    <property type="entry name" value="ELEMENT PROTEIN, PUTATIVE-RELATED"/>
    <property type="match status" value="1"/>
</dbReference>
<reference evidence="4" key="2">
    <citation type="submission" date="2022-01" db="EMBL/GenBank/DDBJ databases">
        <authorList>
            <person name="Yamashiro T."/>
            <person name="Shiraishi A."/>
            <person name="Satake H."/>
            <person name="Nakayama K."/>
        </authorList>
    </citation>
    <scope>NUCLEOTIDE SEQUENCE</scope>
</reference>
<gene>
    <name evidence="4" type="ORF">Tco_0819979</name>
</gene>
<organism evidence="4 5">
    <name type="scientific">Tanacetum coccineum</name>
    <dbReference type="NCBI Taxonomy" id="301880"/>
    <lineage>
        <taxon>Eukaryota</taxon>
        <taxon>Viridiplantae</taxon>
        <taxon>Streptophyta</taxon>
        <taxon>Embryophyta</taxon>
        <taxon>Tracheophyta</taxon>
        <taxon>Spermatophyta</taxon>
        <taxon>Magnoliopsida</taxon>
        <taxon>eudicotyledons</taxon>
        <taxon>Gunneridae</taxon>
        <taxon>Pentapetalae</taxon>
        <taxon>asterids</taxon>
        <taxon>campanulids</taxon>
        <taxon>Asterales</taxon>
        <taxon>Asteraceae</taxon>
        <taxon>Asteroideae</taxon>
        <taxon>Anthemideae</taxon>
        <taxon>Anthemidinae</taxon>
        <taxon>Tanacetum</taxon>
    </lineage>
</organism>
<evidence type="ECO:0000259" key="3">
    <source>
        <dbReference type="Pfam" id="PF03732"/>
    </source>
</evidence>
<feature type="compositionally biased region" description="Basic and acidic residues" evidence="2">
    <location>
        <begin position="152"/>
        <end position="167"/>
    </location>
</feature>
<feature type="coiled-coil region" evidence="1">
    <location>
        <begin position="62"/>
        <end position="96"/>
    </location>
</feature>